<dbReference type="NCBIfam" id="TIGR01355">
    <property type="entry name" value="cyt_deam_dimer"/>
    <property type="match status" value="1"/>
</dbReference>
<dbReference type="GO" id="GO:0008270">
    <property type="term" value="F:zinc ion binding"/>
    <property type="evidence" value="ECO:0007669"/>
    <property type="project" value="InterPro"/>
</dbReference>
<evidence type="ECO:0000256" key="4">
    <source>
        <dbReference type="ARBA" id="ARBA00011738"/>
    </source>
</evidence>
<keyword evidence="6" id="KW-0479">Metal-binding</keyword>
<comment type="subunit">
    <text evidence="4">Homodimer.</text>
</comment>
<dbReference type="InterPro" id="IPR007300">
    <property type="entry name" value="CidB/LrgB"/>
</dbReference>
<accession>A2WMS7</accession>
<dbReference type="Proteomes" id="UP000007015">
    <property type="component" value="Chromosome 1"/>
</dbReference>
<dbReference type="GO" id="GO:0046135">
    <property type="term" value="P:pyrimidine nucleoside catabolic process"/>
    <property type="evidence" value="ECO:0007669"/>
    <property type="project" value="UniProtKB-ARBA"/>
</dbReference>
<evidence type="ECO:0000259" key="12">
    <source>
        <dbReference type="PROSITE" id="PS51747"/>
    </source>
</evidence>
<dbReference type="PROSITE" id="PS51747">
    <property type="entry name" value="CYT_DCMP_DEAMINASES_2"/>
    <property type="match status" value="2"/>
</dbReference>
<keyword evidence="10 11" id="KW-0472">Membrane</keyword>
<dbReference type="InterPro" id="IPR016193">
    <property type="entry name" value="Cytidine_deaminase-like"/>
</dbReference>
<evidence type="ECO:0000256" key="8">
    <source>
        <dbReference type="ARBA" id="ARBA00022833"/>
    </source>
</evidence>
<dbReference type="InterPro" id="IPR016192">
    <property type="entry name" value="APOBEC/CMP_deaminase_Zn-bd"/>
</dbReference>
<dbReference type="GO" id="GO:0004126">
    <property type="term" value="F:cytidine deaminase activity"/>
    <property type="evidence" value="ECO:0007669"/>
    <property type="project" value="UniProtKB-EC"/>
</dbReference>
<dbReference type="InterPro" id="IPR013171">
    <property type="entry name" value="Cyd/dCyd_deaminase_Zn-bd"/>
</dbReference>
<feature type="transmembrane region" description="Helical" evidence="11">
    <location>
        <begin position="6"/>
        <end position="25"/>
    </location>
</feature>
<evidence type="ECO:0000256" key="11">
    <source>
        <dbReference type="SAM" id="Phobius"/>
    </source>
</evidence>
<dbReference type="InterPro" id="IPR002125">
    <property type="entry name" value="CMP_dCMP_dom"/>
</dbReference>
<dbReference type="PANTHER" id="PTHR30249:SF0">
    <property type="entry name" value="PLASTIDAL GLYCOLATE_GLYCERATE TRANSLOCATOR 1, CHLOROPLASTIC"/>
    <property type="match status" value="1"/>
</dbReference>
<keyword evidence="8" id="KW-0862">Zinc</keyword>
<reference evidence="13 14" key="1">
    <citation type="journal article" date="2005" name="PLoS Biol.">
        <title>The genomes of Oryza sativa: a history of duplications.</title>
        <authorList>
            <person name="Yu J."/>
            <person name="Wang J."/>
            <person name="Lin W."/>
            <person name="Li S."/>
            <person name="Li H."/>
            <person name="Zhou J."/>
            <person name="Ni P."/>
            <person name="Dong W."/>
            <person name="Hu S."/>
            <person name="Zeng C."/>
            <person name="Zhang J."/>
            <person name="Zhang Y."/>
            <person name="Li R."/>
            <person name="Xu Z."/>
            <person name="Li S."/>
            <person name="Li X."/>
            <person name="Zheng H."/>
            <person name="Cong L."/>
            <person name="Lin L."/>
            <person name="Yin J."/>
            <person name="Geng J."/>
            <person name="Li G."/>
            <person name="Shi J."/>
            <person name="Liu J."/>
            <person name="Lv H."/>
            <person name="Li J."/>
            <person name="Wang J."/>
            <person name="Deng Y."/>
            <person name="Ran L."/>
            <person name="Shi X."/>
            <person name="Wang X."/>
            <person name="Wu Q."/>
            <person name="Li C."/>
            <person name="Ren X."/>
            <person name="Wang J."/>
            <person name="Wang X."/>
            <person name="Li D."/>
            <person name="Liu D."/>
            <person name="Zhang X."/>
            <person name="Ji Z."/>
            <person name="Zhao W."/>
            <person name="Sun Y."/>
            <person name="Zhang Z."/>
            <person name="Bao J."/>
            <person name="Han Y."/>
            <person name="Dong L."/>
            <person name="Ji J."/>
            <person name="Chen P."/>
            <person name="Wu S."/>
            <person name="Liu J."/>
            <person name="Xiao Y."/>
            <person name="Bu D."/>
            <person name="Tan J."/>
            <person name="Yang L."/>
            <person name="Ye C."/>
            <person name="Zhang J."/>
            <person name="Xu J."/>
            <person name="Zhou Y."/>
            <person name="Yu Y."/>
            <person name="Zhang B."/>
            <person name="Zhuang S."/>
            <person name="Wei H."/>
            <person name="Liu B."/>
            <person name="Lei M."/>
            <person name="Yu H."/>
            <person name="Li Y."/>
            <person name="Xu H."/>
            <person name="Wei S."/>
            <person name="He X."/>
            <person name="Fang L."/>
            <person name="Zhang Z."/>
            <person name="Zhang Y."/>
            <person name="Huang X."/>
            <person name="Su Z."/>
            <person name="Tong W."/>
            <person name="Li J."/>
            <person name="Tong Z."/>
            <person name="Li S."/>
            <person name="Ye J."/>
            <person name="Wang L."/>
            <person name="Fang L."/>
            <person name="Lei T."/>
            <person name="Chen C."/>
            <person name="Chen H."/>
            <person name="Xu Z."/>
            <person name="Li H."/>
            <person name="Huang H."/>
            <person name="Zhang F."/>
            <person name="Xu H."/>
            <person name="Li N."/>
            <person name="Zhao C."/>
            <person name="Li S."/>
            <person name="Dong L."/>
            <person name="Huang Y."/>
            <person name="Li L."/>
            <person name="Xi Y."/>
            <person name="Qi Q."/>
            <person name="Li W."/>
            <person name="Zhang B."/>
            <person name="Hu W."/>
            <person name="Zhang Y."/>
            <person name="Tian X."/>
            <person name="Jiao Y."/>
            <person name="Liang X."/>
            <person name="Jin J."/>
            <person name="Gao L."/>
            <person name="Zheng W."/>
            <person name="Hao B."/>
            <person name="Liu S."/>
            <person name="Wang W."/>
            <person name="Yuan L."/>
            <person name="Cao M."/>
            <person name="McDermott J."/>
            <person name="Samudrala R."/>
            <person name="Wang J."/>
            <person name="Wong G.K."/>
            <person name="Yang H."/>
        </authorList>
    </citation>
    <scope>NUCLEOTIDE SEQUENCE [LARGE SCALE GENOMIC DNA]</scope>
    <source>
        <strain evidence="14">cv. 93-11</strain>
    </source>
</reference>
<gene>
    <name evidence="13" type="ORF">OsI_01146</name>
</gene>
<dbReference type="SUPFAM" id="SSF53927">
    <property type="entry name" value="Cytidine deaminase-like"/>
    <property type="match status" value="2"/>
</dbReference>
<dbReference type="PANTHER" id="PTHR30249">
    <property type="entry name" value="PUTATIVE SEROTONIN TRANSPORTER"/>
    <property type="match status" value="1"/>
</dbReference>
<evidence type="ECO:0000256" key="3">
    <source>
        <dbReference type="ARBA" id="ARBA00006576"/>
    </source>
</evidence>
<feature type="transmembrane region" description="Helical" evidence="11">
    <location>
        <begin position="64"/>
        <end position="88"/>
    </location>
</feature>
<comment type="cofactor">
    <cofactor evidence="1">
        <name>Zn(2+)</name>
        <dbReference type="ChEBI" id="CHEBI:29105"/>
    </cofactor>
</comment>
<protein>
    <recommendedName>
        <fullName evidence="12">CMP/dCMP-type deaminase domain-containing protein</fullName>
    </recommendedName>
</protein>
<evidence type="ECO:0000256" key="6">
    <source>
        <dbReference type="ARBA" id="ARBA00022723"/>
    </source>
</evidence>
<dbReference type="Gramene" id="BGIOSGA003129-TA">
    <property type="protein sequence ID" value="BGIOSGA003129-PA"/>
    <property type="gene ID" value="BGIOSGA003129"/>
</dbReference>
<dbReference type="AlphaFoldDB" id="A2WMS7"/>
<dbReference type="FunFam" id="3.40.140.10:FF:000007">
    <property type="entry name" value="Cytidine deaminase"/>
    <property type="match status" value="1"/>
</dbReference>
<feature type="transmembrane region" description="Helical" evidence="11">
    <location>
        <begin position="175"/>
        <end position="196"/>
    </location>
</feature>
<comment type="similarity">
    <text evidence="3">Belongs to the cytidine and deoxycytidylate deaminase family.</text>
</comment>
<evidence type="ECO:0000256" key="9">
    <source>
        <dbReference type="ARBA" id="ARBA00022989"/>
    </source>
</evidence>
<dbReference type="STRING" id="39946.A2WMS7"/>
<dbReference type="EMBL" id="CM000126">
    <property type="protein sequence ID" value="EAY73273.1"/>
    <property type="molecule type" value="Genomic_DNA"/>
</dbReference>
<evidence type="ECO:0000313" key="13">
    <source>
        <dbReference type="EMBL" id="EAY73273.1"/>
    </source>
</evidence>
<dbReference type="NCBIfam" id="NF006537">
    <property type="entry name" value="PRK09027.1"/>
    <property type="match status" value="1"/>
</dbReference>
<dbReference type="HAMAP" id="MF_01558">
    <property type="entry name" value="Cyt_deam"/>
    <property type="match status" value="1"/>
</dbReference>
<evidence type="ECO:0000313" key="14">
    <source>
        <dbReference type="Proteomes" id="UP000007015"/>
    </source>
</evidence>
<evidence type="ECO:0000256" key="2">
    <source>
        <dbReference type="ARBA" id="ARBA00004141"/>
    </source>
</evidence>
<comment type="subcellular location">
    <subcellularLocation>
        <location evidence="2">Membrane</location>
        <topology evidence="2">Multi-pass membrane protein</topology>
    </subcellularLocation>
</comment>
<dbReference type="GO" id="GO:0005829">
    <property type="term" value="C:cytosol"/>
    <property type="evidence" value="ECO:0007669"/>
    <property type="project" value="UniProtKB-ARBA"/>
</dbReference>
<dbReference type="GO" id="GO:0042803">
    <property type="term" value="F:protein homodimerization activity"/>
    <property type="evidence" value="ECO:0007669"/>
    <property type="project" value="UniProtKB-ARBA"/>
</dbReference>
<keyword evidence="9 11" id="KW-1133">Transmembrane helix</keyword>
<evidence type="ECO:0000256" key="1">
    <source>
        <dbReference type="ARBA" id="ARBA00001947"/>
    </source>
</evidence>
<dbReference type="HOGENOM" id="CLU_581904_0_0_1"/>
<name>A2WMS7_ORYSI</name>
<feature type="domain" description="CMP/dCMP-type deaminase" evidence="12">
    <location>
        <begin position="363"/>
        <end position="470"/>
    </location>
</feature>
<organism evidence="13 14">
    <name type="scientific">Oryza sativa subsp. indica</name>
    <name type="common">Rice</name>
    <dbReference type="NCBI Taxonomy" id="39946"/>
    <lineage>
        <taxon>Eukaryota</taxon>
        <taxon>Viridiplantae</taxon>
        <taxon>Streptophyta</taxon>
        <taxon>Embryophyta</taxon>
        <taxon>Tracheophyta</taxon>
        <taxon>Spermatophyta</taxon>
        <taxon>Magnoliopsida</taxon>
        <taxon>Liliopsida</taxon>
        <taxon>Poales</taxon>
        <taxon>Poaceae</taxon>
        <taxon>BOP clade</taxon>
        <taxon>Oryzoideae</taxon>
        <taxon>Oryzeae</taxon>
        <taxon>Oryzinae</taxon>
        <taxon>Oryza</taxon>
        <taxon>Oryza sativa</taxon>
    </lineage>
</organism>
<dbReference type="InterPro" id="IPR005261">
    <property type="entry name" value="YohK-like"/>
</dbReference>
<dbReference type="InterPro" id="IPR006263">
    <property type="entry name" value="Cyt_deam_dimer"/>
</dbReference>
<dbReference type="PROSITE" id="PS00903">
    <property type="entry name" value="CYT_DCMP_DEAMINASES_1"/>
    <property type="match status" value="1"/>
</dbReference>
<dbReference type="NCBIfam" id="TIGR00659">
    <property type="entry name" value="CidB/LrgB family autolysis modulator"/>
    <property type="match status" value="1"/>
</dbReference>
<feature type="transmembrane region" description="Helical" evidence="11">
    <location>
        <begin position="118"/>
        <end position="142"/>
    </location>
</feature>
<dbReference type="InterPro" id="IPR020797">
    <property type="entry name" value="Cytidine_deaminase_bacteria"/>
</dbReference>
<evidence type="ECO:0000256" key="10">
    <source>
        <dbReference type="ARBA" id="ARBA00023136"/>
    </source>
</evidence>
<dbReference type="NCBIfam" id="NF007983">
    <property type="entry name" value="PRK10711.1"/>
    <property type="match status" value="1"/>
</dbReference>
<proteinExistence type="inferred from homology"/>
<dbReference type="FunFam" id="3.40.140.10:FF:000006">
    <property type="entry name" value="Cytidine deaminase"/>
    <property type="match status" value="1"/>
</dbReference>
<evidence type="ECO:0000256" key="7">
    <source>
        <dbReference type="ARBA" id="ARBA00022801"/>
    </source>
</evidence>
<keyword evidence="5 11" id="KW-0812">Transmembrane</keyword>
<dbReference type="Gene3D" id="3.40.140.10">
    <property type="entry name" value="Cytidine Deaminase, domain 2"/>
    <property type="match status" value="2"/>
</dbReference>
<keyword evidence="14" id="KW-1185">Reference proteome</keyword>
<dbReference type="CDD" id="cd01283">
    <property type="entry name" value="cytidine_deaminase"/>
    <property type="match status" value="2"/>
</dbReference>
<dbReference type="Pfam" id="PF08211">
    <property type="entry name" value="dCMP_cyt_deam_2"/>
    <property type="match status" value="1"/>
</dbReference>
<keyword evidence="7" id="KW-0378">Hydrolase</keyword>
<dbReference type="GO" id="GO:0016020">
    <property type="term" value="C:membrane"/>
    <property type="evidence" value="ECO:0007669"/>
    <property type="project" value="UniProtKB-SubCell"/>
</dbReference>
<dbReference type="Pfam" id="PF00383">
    <property type="entry name" value="dCMP_cyt_deam_1"/>
    <property type="match status" value="1"/>
</dbReference>
<dbReference type="Pfam" id="PF04172">
    <property type="entry name" value="LrgB"/>
    <property type="match status" value="1"/>
</dbReference>
<evidence type="ECO:0000256" key="5">
    <source>
        <dbReference type="ARBA" id="ARBA00022692"/>
    </source>
</evidence>
<sequence length="470" mass="49180">MPLLNPLLVSMAVIIPLLLLSGISYERYFQGSRILNDLLQPAVVALAFPLYEQLHQIRARWKSIITVCFIGSLSAMISGGAIALWLGATPEIAASILPKSVTTPIAMAVADSLGGIPAISAVCVIFVGILGAVFGHTLFNLLKITTPSARGLAMGTASHALGTARCAEMDYQEGAFGSLALVICGIITSLLAPFVFPPYLDAPDFPAMFTAEQAAAIRSGCGLDDDALAFALLPLAAACSLTPISHFHVGAIARGQSGNLYFGANMEFSGAPLQQSVHAEQSAVTHAWLRGEKALASITVNYTPCGHCRQFMNELNSGGALQIRLPGRAPATLADYLPDAFGPKDLDVASLLMDEVNHGHQLPLNDALTLAALAAANRSHAPYSNAHSGVALETADGSLYAGRYAENAAFNPSLPPLQAALILLNLSGGDCRAIRRAVLAEPQDASISQWDATRVTLAALGCQNVSRAAF</sequence>
<feature type="domain" description="CMP/dCMP-type deaminase" evidence="12">
    <location>
        <begin position="224"/>
        <end position="344"/>
    </location>
</feature>